<name>A0ABZ2M0M9_9BACT</name>
<organism evidence="2 3">
    <name type="scientific">Pendulispora albinea</name>
    <dbReference type="NCBI Taxonomy" id="2741071"/>
    <lineage>
        <taxon>Bacteria</taxon>
        <taxon>Pseudomonadati</taxon>
        <taxon>Myxococcota</taxon>
        <taxon>Myxococcia</taxon>
        <taxon>Myxococcales</taxon>
        <taxon>Sorangiineae</taxon>
        <taxon>Pendulisporaceae</taxon>
        <taxon>Pendulispora</taxon>
    </lineage>
</organism>
<dbReference type="RefSeq" id="WP_394826157.1">
    <property type="nucleotide sequence ID" value="NZ_CP089984.1"/>
</dbReference>
<keyword evidence="3" id="KW-1185">Reference proteome</keyword>
<proteinExistence type="predicted"/>
<protein>
    <submittedName>
        <fullName evidence="2">Uncharacterized protein</fullName>
    </submittedName>
</protein>
<evidence type="ECO:0000313" key="3">
    <source>
        <dbReference type="Proteomes" id="UP001370348"/>
    </source>
</evidence>
<gene>
    <name evidence="2" type="ORF">LZC94_04460</name>
</gene>
<dbReference type="EMBL" id="CP089984">
    <property type="protein sequence ID" value="WXB16532.1"/>
    <property type="molecule type" value="Genomic_DNA"/>
</dbReference>
<accession>A0ABZ2M0M9</accession>
<dbReference type="Proteomes" id="UP001370348">
    <property type="component" value="Chromosome"/>
</dbReference>
<evidence type="ECO:0000313" key="2">
    <source>
        <dbReference type="EMBL" id="WXB16532.1"/>
    </source>
</evidence>
<feature type="region of interest" description="Disordered" evidence="1">
    <location>
        <begin position="1"/>
        <end position="35"/>
    </location>
</feature>
<reference evidence="2 3" key="1">
    <citation type="submission" date="2021-12" db="EMBL/GenBank/DDBJ databases">
        <title>Discovery of the Pendulisporaceae a myxobacterial family with distinct sporulation behavior and unique specialized metabolism.</title>
        <authorList>
            <person name="Garcia R."/>
            <person name="Popoff A."/>
            <person name="Bader C.D."/>
            <person name="Loehr J."/>
            <person name="Walesch S."/>
            <person name="Walt C."/>
            <person name="Boldt J."/>
            <person name="Bunk B."/>
            <person name="Haeckl F.J.F.P.J."/>
            <person name="Gunesch A.P."/>
            <person name="Birkelbach J."/>
            <person name="Nuebel U."/>
            <person name="Pietschmann T."/>
            <person name="Bach T."/>
            <person name="Mueller R."/>
        </authorList>
    </citation>
    <scope>NUCLEOTIDE SEQUENCE [LARGE SCALE GENOMIC DNA]</scope>
    <source>
        <strain evidence="2 3">MSr11954</strain>
    </source>
</reference>
<feature type="compositionally biased region" description="Low complexity" evidence="1">
    <location>
        <begin position="15"/>
        <end position="29"/>
    </location>
</feature>
<evidence type="ECO:0000256" key="1">
    <source>
        <dbReference type="SAM" id="MobiDB-lite"/>
    </source>
</evidence>
<sequence length="241" mass="24875">MDFEGGWTATGDVPDAGADSGTSGASGKSGDAEATESPFALVQQGTKEQTSKTVTIAMGQTGTGNLIVVVIGQGTNRDTTVTSIVDDAPGGSNAYVSTRQRSIDTADVNTLEIWYAANIRPGATSATVTMQDSVRVMAWVMEFSGPSKSETFDTGSVLNNQPRGTTIIAPVVIPSTPTALVISAAMSAGEISELNAGSPFQRLPIVSGNNVAYFFATKPGSYSAVWSSENATWNASTVAFK</sequence>